<dbReference type="Pfam" id="PF05746">
    <property type="entry name" value="DALR_1"/>
    <property type="match status" value="1"/>
</dbReference>
<evidence type="ECO:0000256" key="8">
    <source>
        <dbReference type="ARBA" id="ARBA00022917"/>
    </source>
</evidence>
<gene>
    <name evidence="12" type="ORF">ASZ90_007118</name>
</gene>
<dbReference type="EC" id="6.1.1.14" evidence="3"/>
<evidence type="ECO:0000256" key="2">
    <source>
        <dbReference type="ARBA" id="ARBA00008226"/>
    </source>
</evidence>
<dbReference type="NCBIfam" id="TIGR00211">
    <property type="entry name" value="glyS"/>
    <property type="match status" value="1"/>
</dbReference>
<evidence type="ECO:0000256" key="5">
    <source>
        <dbReference type="ARBA" id="ARBA00022598"/>
    </source>
</evidence>
<dbReference type="HAMAP" id="MF_00255">
    <property type="entry name" value="Gly_tRNA_synth_beta"/>
    <property type="match status" value="1"/>
</dbReference>
<sequence>MSNELLFEIGTEEIPAGFLSRAIVDMEDIIRKTLAEKRIAFEGIRCLATPRRLVLYIADLSPKQDDQTIEKMGPAKKAAFDENGQPTKAAIGFARGQGLEISQLETITTDKGEYIGARKTIAGQPTKELLPDILKDFMLAIPFRKSMRWANYNLRFARPVHWLLALYGGNVISLKIEDIESGNTSCGHRFMSPGSFVVNDFEEYLKKTRECFVIADHAERKNMILDEAQNAAAEIGGKLFYTDDLLETVSFLVEFPIIVRGNFNEEFLKIPKEVLTTTMISHQKYFPVINNEGKLLPYFIAVSNTRPNDITVVAKGNERVLRARLADASFFFEEDKKVSLEDRVESLKKVVFHTLLGTSHKKVLRFRKLAVKIASKVKPSVKKNVDRAALLAKADLESLMVGEFSELQGIMGREYALIAGEKPEIANAIYEHYLPIVAGGDLPQTDEGAIVGIADKIDTIAGFFGVGMPPTGTADPYALRRQALGIINIILSRGYSLSLSFLIDESLNQLKDVLKRPVDEVKKDILEFFKGRLQNQLISQGYVYDTVDAVLSTDIDELVEVIEKVKALQSFRQNPDFEPVSIAFKRVDNILKDFQNGQIDVNLLSQEAEIKLFSSFDDIKTRVEKGIIEKDFIAALNKLAALRPYVDAFFDNVMVMDKDENIRFNRLSLLAEISALFHKIADFSKIVTPD</sequence>
<feature type="domain" description="DALR anticodon binding" evidence="11">
    <location>
        <begin position="582"/>
        <end position="683"/>
    </location>
</feature>
<comment type="catalytic activity">
    <reaction evidence="10">
        <text>tRNA(Gly) + glycine + ATP = glycyl-tRNA(Gly) + AMP + diphosphate</text>
        <dbReference type="Rhea" id="RHEA:16013"/>
        <dbReference type="Rhea" id="RHEA-COMP:9664"/>
        <dbReference type="Rhea" id="RHEA-COMP:9683"/>
        <dbReference type="ChEBI" id="CHEBI:30616"/>
        <dbReference type="ChEBI" id="CHEBI:33019"/>
        <dbReference type="ChEBI" id="CHEBI:57305"/>
        <dbReference type="ChEBI" id="CHEBI:78442"/>
        <dbReference type="ChEBI" id="CHEBI:78522"/>
        <dbReference type="ChEBI" id="CHEBI:456215"/>
        <dbReference type="EC" id="6.1.1.14"/>
    </reaction>
</comment>
<evidence type="ECO:0000256" key="10">
    <source>
        <dbReference type="ARBA" id="ARBA00047937"/>
    </source>
</evidence>
<dbReference type="SUPFAM" id="SSF109604">
    <property type="entry name" value="HD-domain/PDEase-like"/>
    <property type="match status" value="1"/>
</dbReference>
<dbReference type="InterPro" id="IPR006194">
    <property type="entry name" value="Gly-tRNA-synth_heterodimer"/>
</dbReference>
<proteinExistence type="inferred from homology"/>
<dbReference type="GO" id="GO:0005829">
    <property type="term" value="C:cytosol"/>
    <property type="evidence" value="ECO:0007669"/>
    <property type="project" value="TreeGrafter"/>
</dbReference>
<dbReference type="GO" id="GO:0006426">
    <property type="term" value="P:glycyl-tRNA aminoacylation"/>
    <property type="evidence" value="ECO:0007669"/>
    <property type="project" value="InterPro"/>
</dbReference>
<evidence type="ECO:0000313" key="12">
    <source>
        <dbReference type="EMBL" id="KUG23086.1"/>
    </source>
</evidence>
<accession>A0A0W8FR17</accession>
<reference evidence="12" key="1">
    <citation type="journal article" date="2015" name="Proc. Natl. Acad. Sci. U.S.A.">
        <title>Networks of energetic and metabolic interactions define dynamics in microbial communities.</title>
        <authorList>
            <person name="Embree M."/>
            <person name="Liu J.K."/>
            <person name="Al-Bassam M.M."/>
            <person name="Zengler K."/>
        </authorList>
    </citation>
    <scope>NUCLEOTIDE SEQUENCE</scope>
</reference>
<dbReference type="InterPro" id="IPR015944">
    <property type="entry name" value="Gly-tRNA-synth_bsu"/>
</dbReference>
<evidence type="ECO:0000256" key="3">
    <source>
        <dbReference type="ARBA" id="ARBA00012829"/>
    </source>
</evidence>
<dbReference type="PROSITE" id="PS50861">
    <property type="entry name" value="AA_TRNA_LIGASE_II_GLYAB"/>
    <property type="match status" value="1"/>
</dbReference>
<keyword evidence="7" id="KW-0067">ATP-binding</keyword>
<dbReference type="GO" id="GO:0004820">
    <property type="term" value="F:glycine-tRNA ligase activity"/>
    <property type="evidence" value="ECO:0007669"/>
    <property type="project" value="UniProtKB-EC"/>
</dbReference>
<dbReference type="EMBL" id="LNQE01000921">
    <property type="protein sequence ID" value="KUG23086.1"/>
    <property type="molecule type" value="Genomic_DNA"/>
</dbReference>
<keyword evidence="5 12" id="KW-0436">Ligase</keyword>
<evidence type="ECO:0000256" key="9">
    <source>
        <dbReference type="ARBA" id="ARBA00023146"/>
    </source>
</evidence>
<comment type="caution">
    <text evidence="12">The sequence shown here is derived from an EMBL/GenBank/DDBJ whole genome shotgun (WGS) entry which is preliminary data.</text>
</comment>
<dbReference type="InterPro" id="IPR008909">
    <property type="entry name" value="DALR_anticod-bd"/>
</dbReference>
<organism evidence="12">
    <name type="scientific">hydrocarbon metagenome</name>
    <dbReference type="NCBI Taxonomy" id="938273"/>
    <lineage>
        <taxon>unclassified sequences</taxon>
        <taxon>metagenomes</taxon>
        <taxon>ecological metagenomes</taxon>
    </lineage>
</organism>
<protein>
    <recommendedName>
        <fullName evidence="3">glycine--tRNA ligase</fullName>
        <ecNumber evidence="3">6.1.1.14</ecNumber>
    </recommendedName>
</protein>
<dbReference type="AlphaFoldDB" id="A0A0W8FR17"/>
<dbReference type="PRINTS" id="PR01045">
    <property type="entry name" value="TRNASYNTHGB"/>
</dbReference>
<dbReference type="GO" id="GO:0005524">
    <property type="term" value="F:ATP binding"/>
    <property type="evidence" value="ECO:0007669"/>
    <property type="project" value="UniProtKB-KW"/>
</dbReference>
<name>A0A0W8FR17_9ZZZZ</name>
<evidence type="ECO:0000259" key="11">
    <source>
        <dbReference type="Pfam" id="PF05746"/>
    </source>
</evidence>
<comment type="subcellular location">
    <subcellularLocation>
        <location evidence="1">Cytoplasm</location>
    </subcellularLocation>
</comment>
<comment type="similarity">
    <text evidence="2">Belongs to the class-II aminoacyl-tRNA synthetase family.</text>
</comment>
<evidence type="ECO:0000256" key="4">
    <source>
        <dbReference type="ARBA" id="ARBA00022490"/>
    </source>
</evidence>
<dbReference type="GO" id="GO:0004814">
    <property type="term" value="F:arginine-tRNA ligase activity"/>
    <property type="evidence" value="ECO:0007669"/>
    <property type="project" value="InterPro"/>
</dbReference>
<dbReference type="Pfam" id="PF02092">
    <property type="entry name" value="tRNA_synt_2f"/>
    <property type="match status" value="1"/>
</dbReference>
<keyword evidence="6" id="KW-0547">Nucleotide-binding</keyword>
<keyword evidence="4" id="KW-0963">Cytoplasm</keyword>
<dbReference type="PANTHER" id="PTHR30075:SF2">
    <property type="entry name" value="GLYCINE--TRNA LIGASE, CHLOROPLASTIC_MITOCHONDRIAL 2"/>
    <property type="match status" value="1"/>
</dbReference>
<evidence type="ECO:0000256" key="6">
    <source>
        <dbReference type="ARBA" id="ARBA00022741"/>
    </source>
</evidence>
<dbReference type="GO" id="GO:0006420">
    <property type="term" value="P:arginyl-tRNA aminoacylation"/>
    <property type="evidence" value="ECO:0007669"/>
    <property type="project" value="InterPro"/>
</dbReference>
<keyword evidence="8" id="KW-0648">Protein biosynthesis</keyword>
<dbReference type="PANTHER" id="PTHR30075">
    <property type="entry name" value="GLYCYL-TRNA SYNTHETASE"/>
    <property type="match status" value="1"/>
</dbReference>
<evidence type="ECO:0000256" key="1">
    <source>
        <dbReference type="ARBA" id="ARBA00004496"/>
    </source>
</evidence>
<evidence type="ECO:0000256" key="7">
    <source>
        <dbReference type="ARBA" id="ARBA00022840"/>
    </source>
</evidence>
<keyword evidence="9 12" id="KW-0030">Aminoacyl-tRNA synthetase</keyword>